<evidence type="ECO:0000256" key="5">
    <source>
        <dbReference type="ARBA" id="ARBA00023125"/>
    </source>
</evidence>
<reference evidence="8 9" key="1">
    <citation type="submission" date="2020-08" db="EMBL/GenBank/DDBJ databases">
        <title>Genomic Encyclopedia of Type Strains, Phase III (KMG-III): the genomes of soil and plant-associated and newly described type strains.</title>
        <authorList>
            <person name="Whitman W."/>
        </authorList>
    </citation>
    <scope>NUCLEOTIDE SEQUENCE [LARGE SCALE GENOMIC DNA]</scope>
    <source>
        <strain evidence="8 9">CECT 8960</strain>
    </source>
</reference>
<dbReference type="GO" id="GO:0016757">
    <property type="term" value="F:glycosyltransferase activity"/>
    <property type="evidence" value="ECO:0007669"/>
    <property type="project" value="UniProtKB-KW"/>
</dbReference>
<accession>A0A7W7VHN3</accession>
<comment type="caution">
    <text evidence="6">Lacks conserved residue(s) required for the propagation of feature annotation.</text>
</comment>
<evidence type="ECO:0000313" key="9">
    <source>
        <dbReference type="Proteomes" id="UP000520767"/>
    </source>
</evidence>
<dbReference type="Pfam" id="PF14487">
    <property type="entry name" value="DarT"/>
    <property type="match status" value="1"/>
</dbReference>
<dbReference type="InterPro" id="IPR029494">
    <property type="entry name" value="DarT"/>
</dbReference>
<organism evidence="8 9">
    <name type="scientific">Actinophytocola algeriensis</name>
    <dbReference type="NCBI Taxonomy" id="1768010"/>
    <lineage>
        <taxon>Bacteria</taxon>
        <taxon>Bacillati</taxon>
        <taxon>Actinomycetota</taxon>
        <taxon>Actinomycetes</taxon>
        <taxon>Pseudonocardiales</taxon>
        <taxon>Pseudonocardiaceae</taxon>
    </lineage>
</organism>
<evidence type="ECO:0000256" key="2">
    <source>
        <dbReference type="ARBA" id="ARBA00022676"/>
    </source>
</evidence>
<gene>
    <name evidence="8" type="ORF">FHR82_006864</name>
</gene>
<evidence type="ECO:0000256" key="1">
    <source>
        <dbReference type="ARBA" id="ARBA00022649"/>
    </source>
</evidence>
<dbReference type="GO" id="GO:0016779">
    <property type="term" value="F:nucleotidyltransferase activity"/>
    <property type="evidence" value="ECO:0007669"/>
    <property type="project" value="UniProtKB-KW"/>
</dbReference>
<keyword evidence="2" id="KW-0328">Glycosyltransferase</keyword>
<proteinExistence type="inferred from homology"/>
<sequence length="231" mass="25607">MSGVLGSEPAPVGDEPFGVDHAVLAYAQDRGITEVLHFTTGAGLLGTVATGSVLSRDRLREEQYLAYIALENCPDRSRDAAWTGYVSMSVTQINRSLLESSRRWHPEEDISWCVLAFDVAILGHPDVVFANSNNAYPITKRDSGVTGLAGMFADAVKWGYYNTVERRKSWTPNNMPTHAQAEVLYPDRVPLRWLRSIYVLDHETADHVEGLYAALDTKPRVPVVCKPEVFA</sequence>
<keyword evidence="1 6" id="KW-1277">Toxin-antitoxin system</keyword>
<evidence type="ECO:0000256" key="3">
    <source>
        <dbReference type="ARBA" id="ARBA00022679"/>
    </source>
</evidence>
<comment type="caution">
    <text evidence="8">The sequence shown here is derived from an EMBL/GenBank/DDBJ whole genome shotgun (WGS) entry which is preliminary data.</text>
</comment>
<keyword evidence="4" id="KW-0548">Nucleotidyltransferase</keyword>
<evidence type="ECO:0000259" key="7">
    <source>
        <dbReference type="PROSITE" id="PS52018"/>
    </source>
</evidence>
<dbReference type="EMBL" id="JACHJQ010000007">
    <property type="protein sequence ID" value="MBB4910606.1"/>
    <property type="molecule type" value="Genomic_DNA"/>
</dbReference>
<evidence type="ECO:0000256" key="4">
    <source>
        <dbReference type="ARBA" id="ARBA00022695"/>
    </source>
</evidence>
<evidence type="ECO:0000313" key="8">
    <source>
        <dbReference type="EMBL" id="MBB4910606.1"/>
    </source>
</evidence>
<dbReference type="Proteomes" id="UP000520767">
    <property type="component" value="Unassembled WGS sequence"/>
</dbReference>
<name>A0A7W7VHN3_9PSEU</name>
<keyword evidence="5 6" id="KW-0238">DNA-binding</keyword>
<dbReference type="AlphaFoldDB" id="A0A7W7VHN3"/>
<dbReference type="PROSITE" id="PS52018">
    <property type="entry name" value="DART"/>
    <property type="match status" value="1"/>
</dbReference>
<feature type="domain" description="DarT" evidence="7">
    <location>
        <begin position="33"/>
        <end position="231"/>
    </location>
</feature>
<keyword evidence="3" id="KW-0808">Transferase</keyword>
<protein>
    <recommendedName>
        <fullName evidence="7">DarT domain-containing protein</fullName>
    </recommendedName>
</protein>
<dbReference type="RefSeq" id="WP_184814629.1">
    <property type="nucleotide sequence ID" value="NZ_JACHJQ010000007.1"/>
</dbReference>
<comment type="similarity">
    <text evidence="6">Belongs to the DarT ADP-ribosyltransferase family.</text>
</comment>
<dbReference type="GO" id="GO:0003677">
    <property type="term" value="F:DNA binding"/>
    <property type="evidence" value="ECO:0007669"/>
    <property type="project" value="UniProtKB-UniRule"/>
</dbReference>
<keyword evidence="9" id="KW-1185">Reference proteome</keyword>
<evidence type="ECO:0000256" key="6">
    <source>
        <dbReference type="PROSITE-ProRule" id="PRU01362"/>
    </source>
</evidence>